<evidence type="ECO:0000256" key="3">
    <source>
        <dbReference type="ARBA" id="ARBA00022771"/>
    </source>
</evidence>
<keyword evidence="2" id="KW-0479">Metal-binding</keyword>
<keyword evidence="4" id="KW-0862">Zinc</keyword>
<gene>
    <name evidence="8" type="ORF">AMTR_s00056p00124480</name>
</gene>
<dbReference type="PANTHER" id="PTHR46151:SF7">
    <property type="entry name" value="NEP1-INTERACTING PROTEIN 1"/>
    <property type="match status" value="1"/>
</dbReference>
<sequence>MEDLFDLDLVLEYPAAGVELSGEIQAPEISVASFPGVEVDDESSMGSCVVCMVVFEVGSMAKQMPSCPHVYHEECIRKWLQRDNSCPLCRCRILEKQ</sequence>
<evidence type="ECO:0000256" key="6">
    <source>
        <dbReference type="PROSITE-ProRule" id="PRU00175"/>
    </source>
</evidence>
<dbReference type="Gramene" id="ERN15143">
    <property type="protein sequence ID" value="ERN15143"/>
    <property type="gene ID" value="AMTR_s00056p00124480"/>
</dbReference>
<comment type="subcellular location">
    <subcellularLocation>
        <location evidence="1">Membrane</location>
    </subcellularLocation>
</comment>
<dbReference type="InterPro" id="IPR001841">
    <property type="entry name" value="Znf_RING"/>
</dbReference>
<evidence type="ECO:0000259" key="7">
    <source>
        <dbReference type="PROSITE" id="PS50089"/>
    </source>
</evidence>
<protein>
    <recommendedName>
        <fullName evidence="7">RING-type domain-containing protein</fullName>
    </recommendedName>
</protein>
<dbReference type="PROSITE" id="PS50089">
    <property type="entry name" value="ZF_RING_2"/>
    <property type="match status" value="1"/>
</dbReference>
<keyword evidence="5" id="KW-0472">Membrane</keyword>
<evidence type="ECO:0000256" key="2">
    <source>
        <dbReference type="ARBA" id="ARBA00022723"/>
    </source>
</evidence>
<dbReference type="HOGENOM" id="CLU_171417_0_0_1"/>
<organism evidence="8 9">
    <name type="scientific">Amborella trichopoda</name>
    <dbReference type="NCBI Taxonomy" id="13333"/>
    <lineage>
        <taxon>Eukaryota</taxon>
        <taxon>Viridiplantae</taxon>
        <taxon>Streptophyta</taxon>
        <taxon>Embryophyta</taxon>
        <taxon>Tracheophyta</taxon>
        <taxon>Spermatophyta</taxon>
        <taxon>Magnoliopsida</taxon>
        <taxon>Amborellales</taxon>
        <taxon>Amborellaceae</taxon>
        <taxon>Amborella</taxon>
    </lineage>
</organism>
<dbReference type="EMBL" id="KI392510">
    <property type="protein sequence ID" value="ERN15143.1"/>
    <property type="molecule type" value="Genomic_DNA"/>
</dbReference>
<dbReference type="AlphaFoldDB" id="U5D471"/>
<reference evidence="9" key="1">
    <citation type="journal article" date="2013" name="Science">
        <title>The Amborella genome and the evolution of flowering plants.</title>
        <authorList>
            <consortium name="Amborella Genome Project"/>
        </authorList>
    </citation>
    <scope>NUCLEOTIDE SEQUENCE [LARGE SCALE GENOMIC DNA]</scope>
</reference>
<evidence type="ECO:0000313" key="8">
    <source>
        <dbReference type="EMBL" id="ERN15143.1"/>
    </source>
</evidence>
<dbReference type="GO" id="GO:0005737">
    <property type="term" value="C:cytoplasm"/>
    <property type="evidence" value="ECO:0000318"/>
    <property type="project" value="GO_Central"/>
</dbReference>
<dbReference type="PANTHER" id="PTHR46151">
    <property type="entry name" value="NEP1-INTERACTING PROTEIN-LIKE 2"/>
    <property type="match status" value="1"/>
</dbReference>
<evidence type="ECO:0000313" key="9">
    <source>
        <dbReference type="Proteomes" id="UP000017836"/>
    </source>
</evidence>
<feature type="domain" description="RING-type" evidence="7">
    <location>
        <begin position="48"/>
        <end position="90"/>
    </location>
</feature>
<evidence type="ECO:0000256" key="5">
    <source>
        <dbReference type="ARBA" id="ARBA00023136"/>
    </source>
</evidence>
<dbReference type="Pfam" id="PF13639">
    <property type="entry name" value="zf-RING_2"/>
    <property type="match status" value="1"/>
</dbReference>
<dbReference type="GO" id="GO:0061630">
    <property type="term" value="F:ubiquitin protein ligase activity"/>
    <property type="evidence" value="ECO:0000318"/>
    <property type="project" value="GO_Central"/>
</dbReference>
<evidence type="ECO:0000256" key="1">
    <source>
        <dbReference type="ARBA" id="ARBA00004370"/>
    </source>
</evidence>
<dbReference type="SMART" id="SM00184">
    <property type="entry name" value="RING"/>
    <property type="match status" value="1"/>
</dbReference>
<name>U5D471_AMBTC</name>
<dbReference type="GO" id="GO:0008270">
    <property type="term" value="F:zinc ion binding"/>
    <property type="evidence" value="ECO:0007669"/>
    <property type="project" value="UniProtKB-KW"/>
</dbReference>
<dbReference type="Gene3D" id="3.30.40.10">
    <property type="entry name" value="Zinc/RING finger domain, C3HC4 (zinc finger)"/>
    <property type="match status" value="1"/>
</dbReference>
<dbReference type="InterPro" id="IPR013083">
    <property type="entry name" value="Znf_RING/FYVE/PHD"/>
</dbReference>
<dbReference type="GO" id="GO:0016567">
    <property type="term" value="P:protein ubiquitination"/>
    <property type="evidence" value="ECO:0000318"/>
    <property type="project" value="GO_Central"/>
</dbReference>
<proteinExistence type="predicted"/>
<keyword evidence="3 6" id="KW-0863">Zinc-finger</keyword>
<keyword evidence="9" id="KW-1185">Reference proteome</keyword>
<dbReference type="eggNOG" id="KOG0800">
    <property type="taxonomic scope" value="Eukaryota"/>
</dbReference>
<accession>U5D471</accession>
<evidence type="ECO:0000256" key="4">
    <source>
        <dbReference type="ARBA" id="ARBA00022833"/>
    </source>
</evidence>
<dbReference type="Proteomes" id="UP000017836">
    <property type="component" value="Unassembled WGS sequence"/>
</dbReference>
<dbReference type="SUPFAM" id="SSF57850">
    <property type="entry name" value="RING/U-box"/>
    <property type="match status" value="1"/>
</dbReference>
<dbReference type="GO" id="GO:0016020">
    <property type="term" value="C:membrane"/>
    <property type="evidence" value="ECO:0007669"/>
    <property type="project" value="UniProtKB-SubCell"/>
</dbReference>